<comment type="subcellular location">
    <subcellularLocation>
        <location evidence="1">Membrane</location>
        <topology evidence="1">Single-pass membrane protein</topology>
    </subcellularLocation>
</comment>
<dbReference type="PANTHER" id="PTHR42982:SF1">
    <property type="entry name" value="SEC-INDEPENDENT PROTEIN TRANSLOCASE PROTEIN TATA"/>
    <property type="match status" value="1"/>
</dbReference>
<keyword evidence="4" id="KW-0653">Protein transport</keyword>
<keyword evidence="11" id="KW-1185">Reference proteome</keyword>
<evidence type="ECO:0000256" key="2">
    <source>
        <dbReference type="ARBA" id="ARBA00022448"/>
    </source>
</evidence>
<dbReference type="Pfam" id="PF02416">
    <property type="entry name" value="TatA_B_E"/>
    <property type="match status" value="1"/>
</dbReference>
<reference evidence="10 11" key="1">
    <citation type="submission" date="2019-11" db="EMBL/GenBank/DDBJ databases">
        <authorList>
            <person name="He Y."/>
        </authorList>
    </citation>
    <scope>NUCLEOTIDE SEQUENCE [LARGE SCALE GENOMIC DNA]</scope>
    <source>
        <strain evidence="10 11">SCSIO 58843</strain>
    </source>
</reference>
<evidence type="ECO:0000313" key="10">
    <source>
        <dbReference type="EMBL" id="QGG93773.1"/>
    </source>
</evidence>
<keyword evidence="2" id="KW-0813">Transport</keyword>
<evidence type="ECO:0000256" key="6">
    <source>
        <dbReference type="ARBA" id="ARBA00023010"/>
    </source>
</evidence>
<evidence type="ECO:0000256" key="5">
    <source>
        <dbReference type="ARBA" id="ARBA00022989"/>
    </source>
</evidence>
<dbReference type="Gene3D" id="1.20.5.3310">
    <property type="match status" value="1"/>
</dbReference>
<sequence length="58" mass="6297">MGPTELIVILIIVLVLFGGAMLPKLAKNIGQAGKELRAGLGDDDEERDRPTDGDDHRR</sequence>
<dbReference type="Proteomes" id="UP000334019">
    <property type="component" value="Chromosome"/>
</dbReference>
<evidence type="ECO:0000256" key="1">
    <source>
        <dbReference type="ARBA" id="ARBA00004167"/>
    </source>
</evidence>
<dbReference type="GO" id="GO:0015031">
    <property type="term" value="P:protein transport"/>
    <property type="evidence" value="ECO:0007669"/>
    <property type="project" value="UniProtKB-KW"/>
</dbReference>
<keyword evidence="6" id="KW-0811">Translocation</keyword>
<keyword evidence="3 9" id="KW-0812">Transmembrane</keyword>
<proteinExistence type="predicted"/>
<protein>
    <submittedName>
        <fullName evidence="10">Twin-arginine translocase TatA/TatE family subunit</fullName>
    </submittedName>
</protein>
<evidence type="ECO:0000256" key="8">
    <source>
        <dbReference type="SAM" id="MobiDB-lite"/>
    </source>
</evidence>
<evidence type="ECO:0000256" key="7">
    <source>
        <dbReference type="ARBA" id="ARBA00023136"/>
    </source>
</evidence>
<evidence type="ECO:0000256" key="9">
    <source>
        <dbReference type="SAM" id="Phobius"/>
    </source>
</evidence>
<keyword evidence="7 9" id="KW-0472">Membrane</keyword>
<dbReference type="EMBL" id="CP045851">
    <property type="protein sequence ID" value="QGG93773.1"/>
    <property type="molecule type" value="Genomic_DNA"/>
</dbReference>
<dbReference type="AlphaFoldDB" id="A0A5Q2RDQ3"/>
<feature type="region of interest" description="Disordered" evidence="8">
    <location>
        <begin position="36"/>
        <end position="58"/>
    </location>
</feature>
<evidence type="ECO:0000313" key="11">
    <source>
        <dbReference type="Proteomes" id="UP000334019"/>
    </source>
</evidence>
<dbReference type="RefSeq" id="WP_153757879.1">
    <property type="nucleotide sequence ID" value="NZ_CP045851.1"/>
</dbReference>
<accession>A0A5Q2RDQ3</accession>
<evidence type="ECO:0000256" key="3">
    <source>
        <dbReference type="ARBA" id="ARBA00022692"/>
    </source>
</evidence>
<dbReference type="GO" id="GO:0016020">
    <property type="term" value="C:membrane"/>
    <property type="evidence" value="ECO:0007669"/>
    <property type="project" value="UniProtKB-ARBA"/>
</dbReference>
<evidence type="ECO:0000256" key="4">
    <source>
        <dbReference type="ARBA" id="ARBA00022927"/>
    </source>
</evidence>
<dbReference type="PANTHER" id="PTHR42982">
    <property type="entry name" value="SEC-INDEPENDENT PROTEIN TRANSLOCASE PROTEIN TATA"/>
    <property type="match status" value="1"/>
</dbReference>
<feature type="transmembrane region" description="Helical" evidence="9">
    <location>
        <begin position="6"/>
        <end position="26"/>
    </location>
</feature>
<keyword evidence="5 9" id="KW-1133">Transmembrane helix</keyword>
<name>A0A5Q2RDQ3_9ACTN</name>
<dbReference type="InterPro" id="IPR003369">
    <property type="entry name" value="TatA/B/E"/>
</dbReference>
<feature type="compositionally biased region" description="Basic and acidic residues" evidence="8">
    <location>
        <begin position="47"/>
        <end position="58"/>
    </location>
</feature>
<gene>
    <name evidence="10" type="ORF">GH723_00845</name>
</gene>
<dbReference type="KEGG" id="atq:GH723_00845"/>
<organism evidence="10 11">
    <name type="scientific">Actinomarinicola tropica</name>
    <dbReference type="NCBI Taxonomy" id="2789776"/>
    <lineage>
        <taxon>Bacteria</taxon>
        <taxon>Bacillati</taxon>
        <taxon>Actinomycetota</taxon>
        <taxon>Acidimicrobiia</taxon>
        <taxon>Acidimicrobiales</taxon>
        <taxon>Iamiaceae</taxon>
        <taxon>Actinomarinicola</taxon>
    </lineage>
</organism>